<dbReference type="InterPro" id="IPR027476">
    <property type="entry name" value="DppA_N"/>
</dbReference>
<evidence type="ECO:0008006" key="2">
    <source>
        <dbReference type="Google" id="ProtNLM"/>
    </source>
</evidence>
<evidence type="ECO:0000313" key="1">
    <source>
        <dbReference type="EMBL" id="GAH84289.1"/>
    </source>
</evidence>
<dbReference type="SUPFAM" id="SSF63992">
    <property type="entry name" value="Dipeptide transport protein"/>
    <property type="match status" value="1"/>
</dbReference>
<dbReference type="InterPro" id="IPR036177">
    <property type="entry name" value="Peptidase_M55_sf"/>
</dbReference>
<reference evidence="1" key="1">
    <citation type="journal article" date="2014" name="Front. Microbiol.">
        <title>High frequency of phylogenetically diverse reductive dehalogenase-homologous genes in deep subseafloor sedimentary metagenomes.</title>
        <authorList>
            <person name="Kawai M."/>
            <person name="Futagami T."/>
            <person name="Toyoda A."/>
            <person name="Takaki Y."/>
            <person name="Nishi S."/>
            <person name="Hori S."/>
            <person name="Arai W."/>
            <person name="Tsubouchi T."/>
            <person name="Morono Y."/>
            <person name="Uchiyama I."/>
            <person name="Ito T."/>
            <person name="Fujiyama A."/>
            <person name="Inagaki F."/>
            <person name="Takami H."/>
        </authorList>
    </citation>
    <scope>NUCLEOTIDE SEQUENCE</scope>
    <source>
        <strain evidence="1">Expedition CK06-06</strain>
    </source>
</reference>
<comment type="caution">
    <text evidence="1">The sequence shown here is derived from an EMBL/GenBank/DDBJ whole genome shotgun (WGS) entry which is preliminary data.</text>
</comment>
<dbReference type="Gene3D" id="3.40.50.10780">
    <property type="entry name" value="Dipeptide transport protein"/>
    <property type="match status" value="1"/>
</dbReference>
<dbReference type="EMBL" id="BARU01042378">
    <property type="protein sequence ID" value="GAH84289.1"/>
    <property type="molecule type" value="Genomic_DNA"/>
</dbReference>
<dbReference type="Pfam" id="PF04951">
    <property type="entry name" value="Peptidase_M55"/>
    <property type="match status" value="1"/>
</dbReference>
<feature type="non-terminal residue" evidence="1">
    <location>
        <position position="123"/>
    </location>
</feature>
<gene>
    <name evidence="1" type="ORF">S03H2_65130</name>
</gene>
<dbReference type="AlphaFoldDB" id="X1K1X6"/>
<accession>X1K1X6</accession>
<sequence length="123" mass="13159">MKIYILTDMEGISGIGRREMVMADEGGQHYQYGRKCLTEDINAAVAGAFDGGATDVVVNDGHGGGRHLILEEADPRALYERPVSGYHLMPSLDESFDGLFVVGAHAMAGTIDAFLDHTQSSAT</sequence>
<dbReference type="InterPro" id="IPR007035">
    <property type="entry name" value="Peptidase_M55"/>
</dbReference>
<name>X1K1X6_9ZZZZ</name>
<proteinExistence type="predicted"/>
<protein>
    <recommendedName>
        <fullName evidence="2">Peptidase M55 D-aminopeptidase</fullName>
    </recommendedName>
</protein>
<organism evidence="1">
    <name type="scientific">marine sediment metagenome</name>
    <dbReference type="NCBI Taxonomy" id="412755"/>
    <lineage>
        <taxon>unclassified sequences</taxon>
        <taxon>metagenomes</taxon>
        <taxon>ecological metagenomes</taxon>
    </lineage>
</organism>